<dbReference type="InterPro" id="IPR050713">
    <property type="entry name" value="RTP_Phos/Ushers"/>
</dbReference>
<reference evidence="2" key="1">
    <citation type="submission" date="2019-10" db="EMBL/GenBank/DDBJ databases">
        <title>Bird 10,000 Genomes (B10K) Project - Family phase.</title>
        <authorList>
            <person name="Zhang G."/>
        </authorList>
    </citation>
    <scope>NUCLEOTIDE SEQUENCE</scope>
    <source>
        <strain evidence="2">B10K-DU-002-53</strain>
        <tissue evidence="2">Muscle</tissue>
    </source>
</reference>
<dbReference type="PANTHER" id="PTHR46957">
    <property type="entry name" value="CYTOKINE RECEPTOR"/>
    <property type="match status" value="1"/>
</dbReference>
<feature type="domain" description="Fibronectin type-III" evidence="1">
    <location>
        <begin position="47"/>
        <end position="137"/>
    </location>
</feature>
<feature type="domain" description="Fibronectin type-III" evidence="1">
    <location>
        <begin position="317"/>
        <end position="410"/>
    </location>
</feature>
<dbReference type="CDD" id="cd00063">
    <property type="entry name" value="FN3"/>
    <property type="match status" value="7"/>
</dbReference>
<accession>A0A851FIV9</accession>
<dbReference type="FunFam" id="2.60.40.10:FF:000369">
    <property type="entry name" value="Protein tyrosine phosphatase, receptor type B"/>
    <property type="match status" value="3"/>
</dbReference>
<dbReference type="Proteomes" id="UP000633448">
    <property type="component" value="Unassembled WGS sequence"/>
</dbReference>
<dbReference type="InterPro" id="IPR013783">
    <property type="entry name" value="Ig-like_fold"/>
</dbReference>
<feature type="domain" description="Fibronectin type-III" evidence="1">
    <location>
        <begin position="676"/>
        <end position="765"/>
    </location>
</feature>
<dbReference type="OrthoDB" id="10057517at2759"/>
<proteinExistence type="predicted"/>
<organism evidence="2 3">
    <name type="scientific">Pitta sordida</name>
    <name type="common">Hooded pitta</name>
    <dbReference type="NCBI Taxonomy" id="9163"/>
    <lineage>
        <taxon>Eukaryota</taxon>
        <taxon>Metazoa</taxon>
        <taxon>Chordata</taxon>
        <taxon>Craniata</taxon>
        <taxon>Vertebrata</taxon>
        <taxon>Euteleostomi</taxon>
        <taxon>Archelosauria</taxon>
        <taxon>Archosauria</taxon>
        <taxon>Dinosauria</taxon>
        <taxon>Saurischia</taxon>
        <taxon>Theropoda</taxon>
        <taxon>Coelurosauria</taxon>
        <taxon>Aves</taxon>
        <taxon>Neognathae</taxon>
        <taxon>Neoaves</taxon>
        <taxon>Telluraves</taxon>
        <taxon>Australaves</taxon>
        <taxon>Passeriformes</taxon>
        <taxon>Pittidae</taxon>
        <taxon>Pitta</taxon>
    </lineage>
</organism>
<protein>
    <submittedName>
        <fullName evidence="2">PTPRV phosphatase</fullName>
    </submittedName>
</protein>
<evidence type="ECO:0000259" key="1">
    <source>
        <dbReference type="PROSITE" id="PS50853"/>
    </source>
</evidence>
<dbReference type="PROSITE" id="PS50853">
    <property type="entry name" value="FN3"/>
    <property type="match status" value="7"/>
</dbReference>
<dbReference type="InterPro" id="IPR036116">
    <property type="entry name" value="FN3_sf"/>
</dbReference>
<gene>
    <name evidence="2" type="primary">Ptprv_1</name>
    <name evidence="2" type="ORF">PITSOR_R15498</name>
</gene>
<sequence>QSRAVPMVVAGAWCTPARGGGLGAGPEGWHQAPLLPVESLGFASAGTLLNVSVSEHGRSDSLLLYWDEPEGGAKGYSLALSSLGTGTSLQNVSAGPNTTNFWFHGLTPGTHYEIEVTATLACRETISQTVTAQTNPSPVLNLSLSSGGSSASLFAAWAHGPGQRDGYGLALYHSDSQTLVRNTSVLPTTSTFLFDGLLAGSEYALKVSTLSGSRRASTSIHQWTAPSIPTQLRLSPGSSTSLVASWAGAAGAAWLHLELHNLLTQTVTTTLSARRGLTSYTFQHLQPGTQYLLGLSVTAGSYTIVGPNATAWTYPLSPGNVTLSSAEEQNSLQARWSIPVGHRDFCLVTLREGEDGVPIRNISVSGDNGHVTFHGLSSGKQYSVQVTVVAGPYQASAHSTGVWTEPLAPAGVSLSSQGSPHSLLASWEEAVGEGYLLALSPTEHPVKNSSLLRGVTSVTYEGLHPGTLYSFEVSTVAGPYTSSPRSVSNWTYPLPLEQLTLSNGGHSTSLQASWRAAPFGSSGYVGTLWETKSRKLVRNVTVRNEWTNITLEDLVPGRQYTLEMVAVAGPHRSPVKSTTDWTYPLAPVDVTLTNTRRPLGLSAFWDKAAGDVDQFHLQLYSKSHAAQRNISVGPNTHNFTFLGLSPGTQYFLKVTVLSGPYRSSSHFATEWTYPLSLANVSVQPGQRPQELHVSWVESGGGRDHLVQLSVAESLSIIRNVSVPRGVTQLDLEGLVPGSRYHVKIISQAGPHRVSSQTAMGYTVPLAPHSLSASPVSTAWALAVHWETAPGQRDGYVLSVLEEGSSASPRNLEVGKDSTNITVPQLEPGTCYLVWIWAVAGPYRSLPKNITGCTVPAAPTNLSLTNPGSSSELYTAWNKPPGRRDHYRIALYSLSTQSRVHVYTLSPNAQSYTWTDLEAGSRFAVQVTAVKGSLEASSINVTQWTHPLAPANLTLSSPLASTLRVSWAAAGRGVEGFMVDVYDAASGTHIGHMVLGSSARSHIFRSLSPGTLYSVAVRATAGPFHTSSSNLTHCTREWDALLA</sequence>
<dbReference type="Gene3D" id="2.60.40.10">
    <property type="entry name" value="Immunoglobulins"/>
    <property type="match status" value="11"/>
</dbReference>
<dbReference type="SMART" id="SM00060">
    <property type="entry name" value="FN3"/>
    <property type="match status" value="11"/>
</dbReference>
<evidence type="ECO:0000313" key="3">
    <source>
        <dbReference type="Proteomes" id="UP000633448"/>
    </source>
</evidence>
<dbReference type="Pfam" id="PF00041">
    <property type="entry name" value="fn3"/>
    <property type="match status" value="6"/>
</dbReference>
<dbReference type="InterPro" id="IPR003961">
    <property type="entry name" value="FN3_dom"/>
</dbReference>
<dbReference type="GO" id="GO:0043235">
    <property type="term" value="C:receptor complex"/>
    <property type="evidence" value="ECO:0007669"/>
    <property type="project" value="TreeGrafter"/>
</dbReference>
<dbReference type="SUPFAM" id="SSF49265">
    <property type="entry name" value="Fibronectin type III"/>
    <property type="match status" value="11"/>
</dbReference>
<name>A0A851FIV9_PITSO</name>
<dbReference type="EMBL" id="WEKX01017883">
    <property type="protein sequence ID" value="NWI92978.1"/>
    <property type="molecule type" value="Genomic_DNA"/>
</dbReference>
<feature type="domain" description="Fibronectin type-III" evidence="1">
    <location>
        <begin position="857"/>
        <end position="956"/>
    </location>
</feature>
<evidence type="ECO:0000313" key="2">
    <source>
        <dbReference type="EMBL" id="NWI92978.1"/>
    </source>
</evidence>
<dbReference type="AlphaFoldDB" id="A0A851FIV9"/>
<feature type="domain" description="Fibronectin type-III" evidence="1">
    <location>
        <begin position="495"/>
        <end position="588"/>
    </location>
</feature>
<feature type="domain" description="Fibronectin type-III" evidence="1">
    <location>
        <begin position="766"/>
        <end position="856"/>
    </location>
</feature>
<feature type="domain" description="Fibronectin type-III" evidence="1">
    <location>
        <begin position="138"/>
        <end position="227"/>
    </location>
</feature>
<keyword evidence="3" id="KW-1185">Reference proteome</keyword>
<dbReference type="PANTHER" id="PTHR46957:SF10">
    <property type="entry name" value="PROTEIN TYROSINE PHOSPHATASE, RECEPTOR TYPE, H"/>
    <property type="match status" value="1"/>
</dbReference>
<comment type="caution">
    <text evidence="2">The sequence shown here is derived from an EMBL/GenBank/DDBJ whole genome shotgun (WGS) entry which is preliminary data.</text>
</comment>
<feature type="non-terminal residue" evidence="2">
    <location>
        <position position="1"/>
    </location>
</feature>
<feature type="non-terminal residue" evidence="2">
    <location>
        <position position="1042"/>
    </location>
</feature>